<reference evidence="8" key="1">
    <citation type="submission" date="2020-09" db="EMBL/GenBank/DDBJ databases">
        <authorList>
            <person name="Kikuchi T."/>
        </authorList>
    </citation>
    <scope>NUCLEOTIDE SEQUENCE</scope>
    <source>
        <strain evidence="8">SH1</strain>
    </source>
</reference>
<feature type="domain" description="C2H2-type" evidence="7">
    <location>
        <begin position="339"/>
        <end position="366"/>
    </location>
</feature>
<feature type="domain" description="C2H2-type" evidence="7">
    <location>
        <begin position="92"/>
        <end position="116"/>
    </location>
</feature>
<keyword evidence="1" id="KW-0479">Metal-binding</keyword>
<accession>A0A811JTD7</accession>
<dbReference type="InterPro" id="IPR013087">
    <property type="entry name" value="Znf_C2H2_type"/>
</dbReference>
<evidence type="ECO:0000256" key="3">
    <source>
        <dbReference type="ARBA" id="ARBA00022771"/>
    </source>
</evidence>
<dbReference type="PANTHER" id="PTHR24379">
    <property type="entry name" value="KRAB AND ZINC FINGER DOMAIN-CONTAINING"/>
    <property type="match status" value="1"/>
</dbReference>
<proteinExistence type="predicted"/>
<comment type="caution">
    <text evidence="8">The sequence shown here is derived from an EMBL/GenBank/DDBJ whole genome shotgun (WGS) entry which is preliminary data.</text>
</comment>
<evidence type="ECO:0000256" key="1">
    <source>
        <dbReference type="ARBA" id="ARBA00022723"/>
    </source>
</evidence>
<feature type="compositionally biased region" description="Basic and acidic residues" evidence="6">
    <location>
        <begin position="10"/>
        <end position="19"/>
    </location>
</feature>
<sequence>MSASTSPLLDDSKVPKSEAIEDSPPEGVVKPLCQNCGSSFSNLNEFIDHMRSTHLKPYNPEKKCKFCDQIFTDNQERLIHLSEHFINTKAEFSCHKCDKKFVNSVSFKQHFAVTHTDVIFRCQICLMTFTDQNLYQDHLVIHMNTIMIFNCTVCGVNVQTQDIFVTHVQMFHDKDLPLPLHQTSPAEKPIVRNLKCFVCDQRFGDDIELDIHRLLDHCKVPKGNRCAVCRVQLNDVNDFLNHSKNHSKDPTEVSCAICKQMVRNSESLRRHGEYHLEKETQITPESDKTDENKATEDEIICHCGQKFEDTQDLQTHSLEHLQQVTAEHLFGLHKQIGPFVCPKCPKIFPSMSALQGHSHVHVKRRYPCDKCKQCFSTTVRLAAHKKRHLGEKDVKCQICDQYFERSEMLSNHMKVHEMNLQLAPVSQ</sequence>
<dbReference type="SUPFAM" id="SSF57667">
    <property type="entry name" value="beta-beta-alpha zinc fingers"/>
    <property type="match status" value="4"/>
</dbReference>
<protein>
    <recommendedName>
        <fullName evidence="7">C2H2-type domain-containing protein</fullName>
    </recommendedName>
</protein>
<dbReference type="Pfam" id="PF12874">
    <property type="entry name" value="zf-met"/>
    <property type="match status" value="1"/>
</dbReference>
<dbReference type="SMART" id="SM00355">
    <property type="entry name" value="ZnF_C2H2"/>
    <property type="match status" value="12"/>
</dbReference>
<organism evidence="8 9">
    <name type="scientific">Bursaphelenchus okinawaensis</name>
    <dbReference type="NCBI Taxonomy" id="465554"/>
    <lineage>
        <taxon>Eukaryota</taxon>
        <taxon>Metazoa</taxon>
        <taxon>Ecdysozoa</taxon>
        <taxon>Nematoda</taxon>
        <taxon>Chromadorea</taxon>
        <taxon>Rhabditida</taxon>
        <taxon>Tylenchina</taxon>
        <taxon>Tylenchomorpha</taxon>
        <taxon>Aphelenchoidea</taxon>
        <taxon>Aphelenchoididae</taxon>
        <taxon>Bursaphelenchus</taxon>
    </lineage>
</organism>
<dbReference type="Proteomes" id="UP000614601">
    <property type="component" value="Unassembled WGS sequence"/>
</dbReference>
<keyword evidence="3 5" id="KW-0863">Zinc-finger</keyword>
<evidence type="ECO:0000256" key="5">
    <source>
        <dbReference type="PROSITE-ProRule" id="PRU00042"/>
    </source>
</evidence>
<dbReference type="GO" id="GO:0008270">
    <property type="term" value="F:zinc ion binding"/>
    <property type="evidence" value="ECO:0007669"/>
    <property type="project" value="UniProtKB-KW"/>
</dbReference>
<dbReference type="PROSITE" id="PS50157">
    <property type="entry name" value="ZINC_FINGER_C2H2_2"/>
    <property type="match status" value="6"/>
</dbReference>
<keyword evidence="4" id="KW-0862">Zinc</keyword>
<dbReference type="Gene3D" id="3.30.160.60">
    <property type="entry name" value="Classic Zinc Finger"/>
    <property type="match status" value="5"/>
</dbReference>
<evidence type="ECO:0000256" key="2">
    <source>
        <dbReference type="ARBA" id="ARBA00022737"/>
    </source>
</evidence>
<dbReference type="InterPro" id="IPR036236">
    <property type="entry name" value="Znf_C2H2_sf"/>
</dbReference>
<keyword evidence="9" id="KW-1185">Reference proteome</keyword>
<name>A0A811JTD7_9BILA</name>
<feature type="domain" description="C2H2-type" evidence="7">
    <location>
        <begin position="394"/>
        <end position="416"/>
    </location>
</feature>
<dbReference type="AlphaFoldDB" id="A0A811JTD7"/>
<dbReference type="OrthoDB" id="10014897at2759"/>
<evidence type="ECO:0000259" key="7">
    <source>
        <dbReference type="PROSITE" id="PS50157"/>
    </source>
</evidence>
<evidence type="ECO:0000256" key="6">
    <source>
        <dbReference type="SAM" id="MobiDB-lite"/>
    </source>
</evidence>
<feature type="domain" description="C2H2-type" evidence="7">
    <location>
        <begin position="31"/>
        <end position="54"/>
    </location>
</feature>
<dbReference type="EMBL" id="CAJFCW020000001">
    <property type="protein sequence ID" value="CAG9081706.1"/>
    <property type="molecule type" value="Genomic_DNA"/>
</dbReference>
<keyword evidence="2" id="KW-0677">Repeat</keyword>
<dbReference type="PANTHER" id="PTHR24379:SF121">
    <property type="entry name" value="C2H2-TYPE DOMAIN-CONTAINING PROTEIN"/>
    <property type="match status" value="1"/>
</dbReference>
<dbReference type="EMBL" id="CAJFDH010000001">
    <property type="protein sequence ID" value="CAD5206421.1"/>
    <property type="molecule type" value="Genomic_DNA"/>
</dbReference>
<dbReference type="Pfam" id="PF00096">
    <property type="entry name" value="zf-C2H2"/>
    <property type="match status" value="4"/>
</dbReference>
<dbReference type="PROSITE" id="PS00028">
    <property type="entry name" value="ZINC_FINGER_C2H2_1"/>
    <property type="match status" value="10"/>
</dbReference>
<feature type="domain" description="C2H2-type" evidence="7">
    <location>
        <begin position="149"/>
        <end position="177"/>
    </location>
</feature>
<gene>
    <name evidence="8" type="ORF">BOKJ2_LOCUS1105</name>
</gene>
<feature type="region of interest" description="Disordered" evidence="6">
    <location>
        <begin position="1"/>
        <end position="26"/>
    </location>
</feature>
<feature type="domain" description="C2H2-type" evidence="7">
    <location>
        <begin position="366"/>
        <end position="393"/>
    </location>
</feature>
<evidence type="ECO:0000256" key="4">
    <source>
        <dbReference type="ARBA" id="ARBA00022833"/>
    </source>
</evidence>
<evidence type="ECO:0000313" key="8">
    <source>
        <dbReference type="EMBL" id="CAD5206421.1"/>
    </source>
</evidence>
<dbReference type="Proteomes" id="UP000783686">
    <property type="component" value="Unassembled WGS sequence"/>
</dbReference>
<evidence type="ECO:0000313" key="9">
    <source>
        <dbReference type="Proteomes" id="UP000614601"/>
    </source>
</evidence>